<dbReference type="InterPro" id="IPR002661">
    <property type="entry name" value="Ribosome_recyc_fac"/>
</dbReference>
<dbReference type="AlphaFoldDB" id="A0A1F7L0W2"/>
<protein>
    <recommendedName>
        <fullName evidence="3">Ribosome recycling factor domain-containing protein</fullName>
    </recommendedName>
</protein>
<dbReference type="Proteomes" id="UP000177050">
    <property type="component" value="Unassembled WGS sequence"/>
</dbReference>
<dbReference type="FunFam" id="3.30.1360.40:FF:000001">
    <property type="entry name" value="Ribosome-recycling factor"/>
    <property type="match status" value="1"/>
</dbReference>
<dbReference type="InterPro" id="IPR023584">
    <property type="entry name" value="Ribosome_recyc_fac_dom"/>
</dbReference>
<dbReference type="Pfam" id="PF01765">
    <property type="entry name" value="RRF"/>
    <property type="match status" value="1"/>
</dbReference>
<reference evidence="4 5" key="1">
    <citation type="journal article" date="2016" name="Nat. Commun.">
        <title>Thousands of microbial genomes shed light on interconnected biogeochemical processes in an aquifer system.</title>
        <authorList>
            <person name="Anantharaman K."/>
            <person name="Brown C.T."/>
            <person name="Hug L.A."/>
            <person name="Sharon I."/>
            <person name="Castelle C.J."/>
            <person name="Probst A.J."/>
            <person name="Thomas B.C."/>
            <person name="Singh A."/>
            <person name="Wilkins M.J."/>
            <person name="Karaoz U."/>
            <person name="Brodie E.L."/>
            <person name="Williams K.H."/>
            <person name="Hubbard S.S."/>
            <person name="Banfield J.F."/>
        </authorList>
    </citation>
    <scope>NUCLEOTIDE SEQUENCE [LARGE SCALE GENOMIC DNA]</scope>
</reference>
<dbReference type="Gene3D" id="1.10.132.20">
    <property type="entry name" value="Ribosome-recycling factor"/>
    <property type="match status" value="1"/>
</dbReference>
<name>A0A1F7L0W2_9BACT</name>
<evidence type="ECO:0000313" key="5">
    <source>
        <dbReference type="Proteomes" id="UP000177050"/>
    </source>
</evidence>
<keyword evidence="2" id="KW-0648">Protein biosynthesis</keyword>
<comment type="caution">
    <text evidence="4">The sequence shown here is derived from an EMBL/GenBank/DDBJ whole genome shotgun (WGS) entry which is preliminary data.</text>
</comment>
<evidence type="ECO:0000256" key="2">
    <source>
        <dbReference type="ARBA" id="ARBA00022917"/>
    </source>
</evidence>
<evidence type="ECO:0000259" key="3">
    <source>
        <dbReference type="Pfam" id="PF01765"/>
    </source>
</evidence>
<sequence length="184" mass="21012">MDLNDFKNQLQSTSASLKEDLKTIRTGRSNPVIIEQLVVDAYGGSTKMKLMEMATITTEGSAALVISPFDPSTIPDIEKAILKSPLGLSPQVQGTKVIIRIPPLSEEQREKYVKLVGQKVEEKRGIIRNHRDDKRKKIKLSFDSKEITEDDKYRIEKEIDNLTQKSNEELLFIKEQKEKEIREV</sequence>
<dbReference type="InterPro" id="IPR036191">
    <property type="entry name" value="RRF_sf"/>
</dbReference>
<dbReference type="GO" id="GO:0006412">
    <property type="term" value="P:translation"/>
    <property type="evidence" value="ECO:0007669"/>
    <property type="project" value="UniProtKB-KW"/>
</dbReference>
<dbReference type="GO" id="GO:0043023">
    <property type="term" value="F:ribosomal large subunit binding"/>
    <property type="evidence" value="ECO:0007669"/>
    <property type="project" value="TreeGrafter"/>
</dbReference>
<dbReference type="PANTHER" id="PTHR20982:SF3">
    <property type="entry name" value="MITOCHONDRIAL RIBOSOME RECYCLING FACTOR PSEUDO 1"/>
    <property type="match status" value="1"/>
</dbReference>
<evidence type="ECO:0000256" key="1">
    <source>
        <dbReference type="ARBA" id="ARBA00005912"/>
    </source>
</evidence>
<feature type="domain" description="Ribosome recycling factor" evidence="3">
    <location>
        <begin position="17"/>
        <end position="181"/>
    </location>
</feature>
<dbReference type="SUPFAM" id="SSF55194">
    <property type="entry name" value="Ribosome recycling factor, RRF"/>
    <property type="match status" value="1"/>
</dbReference>
<gene>
    <name evidence="4" type="ORF">A3K52_02770</name>
</gene>
<evidence type="ECO:0000313" key="4">
    <source>
        <dbReference type="EMBL" id="OGK73684.1"/>
    </source>
</evidence>
<dbReference type="Gene3D" id="3.30.1360.40">
    <property type="match status" value="1"/>
</dbReference>
<organism evidence="4 5">
    <name type="scientific">Candidatus Roizmanbacteria bacterium RIFOXYD1_FULL_38_12</name>
    <dbReference type="NCBI Taxonomy" id="1802093"/>
    <lineage>
        <taxon>Bacteria</taxon>
        <taxon>Candidatus Roizmaniibacteriota</taxon>
    </lineage>
</organism>
<dbReference type="PANTHER" id="PTHR20982">
    <property type="entry name" value="RIBOSOME RECYCLING FACTOR"/>
    <property type="match status" value="1"/>
</dbReference>
<proteinExistence type="inferred from homology"/>
<dbReference type="EMBL" id="MGBR01000001">
    <property type="protein sequence ID" value="OGK73684.1"/>
    <property type="molecule type" value="Genomic_DNA"/>
</dbReference>
<comment type="similarity">
    <text evidence="1">Belongs to the RRF family.</text>
</comment>
<accession>A0A1F7L0W2</accession>